<dbReference type="InterPro" id="IPR011021">
    <property type="entry name" value="Arrestin-like_N"/>
</dbReference>
<reference evidence="4" key="1">
    <citation type="journal article" date="2017" name="Genome Biol.">
        <title>Comparative genomics reveals high biological diversity and specific adaptations in the industrially and medically important fungal genus Aspergillus.</title>
        <authorList>
            <person name="de Vries R.P."/>
            <person name="Riley R."/>
            <person name="Wiebenga A."/>
            <person name="Aguilar-Osorio G."/>
            <person name="Amillis S."/>
            <person name="Uchima C.A."/>
            <person name="Anderluh G."/>
            <person name="Asadollahi M."/>
            <person name="Askin M."/>
            <person name="Barry K."/>
            <person name="Battaglia E."/>
            <person name="Bayram O."/>
            <person name="Benocci T."/>
            <person name="Braus-Stromeyer S.A."/>
            <person name="Caldana C."/>
            <person name="Canovas D."/>
            <person name="Cerqueira G.C."/>
            <person name="Chen F."/>
            <person name="Chen W."/>
            <person name="Choi C."/>
            <person name="Clum A."/>
            <person name="Dos Santos R.A."/>
            <person name="Damasio A.R."/>
            <person name="Diallinas G."/>
            <person name="Emri T."/>
            <person name="Fekete E."/>
            <person name="Flipphi M."/>
            <person name="Freyberg S."/>
            <person name="Gallo A."/>
            <person name="Gournas C."/>
            <person name="Habgood R."/>
            <person name="Hainaut M."/>
            <person name="Harispe M.L."/>
            <person name="Henrissat B."/>
            <person name="Hilden K.S."/>
            <person name="Hope R."/>
            <person name="Hossain A."/>
            <person name="Karabika E."/>
            <person name="Karaffa L."/>
            <person name="Karanyi Z."/>
            <person name="Krasevec N."/>
            <person name="Kuo A."/>
            <person name="Kusch H."/>
            <person name="LaButti K."/>
            <person name="Lagendijk E.L."/>
            <person name="Lapidus A."/>
            <person name="Levasseur A."/>
            <person name="Lindquist E."/>
            <person name="Lipzen A."/>
            <person name="Logrieco A.F."/>
            <person name="MacCabe A."/>
            <person name="Maekelae M.R."/>
            <person name="Malavazi I."/>
            <person name="Melin P."/>
            <person name="Meyer V."/>
            <person name="Mielnichuk N."/>
            <person name="Miskei M."/>
            <person name="Molnar A.P."/>
            <person name="Mule G."/>
            <person name="Ngan C.Y."/>
            <person name="Orejas M."/>
            <person name="Orosz E."/>
            <person name="Ouedraogo J.P."/>
            <person name="Overkamp K.M."/>
            <person name="Park H.-S."/>
            <person name="Perrone G."/>
            <person name="Piumi F."/>
            <person name="Punt P.J."/>
            <person name="Ram A.F."/>
            <person name="Ramon A."/>
            <person name="Rauscher S."/>
            <person name="Record E."/>
            <person name="Riano-Pachon D.M."/>
            <person name="Robert V."/>
            <person name="Roehrig J."/>
            <person name="Ruller R."/>
            <person name="Salamov A."/>
            <person name="Salih N.S."/>
            <person name="Samson R.A."/>
            <person name="Sandor E."/>
            <person name="Sanguinetti M."/>
            <person name="Schuetze T."/>
            <person name="Sepcic K."/>
            <person name="Shelest E."/>
            <person name="Sherlock G."/>
            <person name="Sophianopoulou V."/>
            <person name="Squina F.M."/>
            <person name="Sun H."/>
            <person name="Susca A."/>
            <person name="Todd R.B."/>
            <person name="Tsang A."/>
            <person name="Unkles S.E."/>
            <person name="van de Wiele N."/>
            <person name="van Rossen-Uffink D."/>
            <person name="Oliveira J.V."/>
            <person name="Vesth T.C."/>
            <person name="Visser J."/>
            <person name="Yu J.-H."/>
            <person name="Zhou M."/>
            <person name="Andersen M.R."/>
            <person name="Archer D.B."/>
            <person name="Baker S.E."/>
            <person name="Benoit I."/>
            <person name="Brakhage A.A."/>
            <person name="Braus G.H."/>
            <person name="Fischer R."/>
            <person name="Frisvad J.C."/>
            <person name="Goldman G.H."/>
            <person name="Houbraken J."/>
            <person name="Oakley B."/>
            <person name="Pocsi I."/>
            <person name="Scazzocchio C."/>
            <person name="Seiboth B."/>
            <person name="vanKuyk P.A."/>
            <person name="Wortman J."/>
            <person name="Dyer P.S."/>
            <person name="Grigoriev I.V."/>
        </authorList>
    </citation>
    <scope>NUCLEOTIDE SEQUENCE [LARGE SCALE GENOMIC DNA]</scope>
    <source>
        <strain evidence="4">CBS 583.65</strain>
    </source>
</reference>
<protein>
    <recommendedName>
        <fullName evidence="2">Arrestin-like N-terminal domain-containing protein</fullName>
    </recommendedName>
</protein>
<name>A0A1L9PNH2_ASPVE</name>
<dbReference type="PANTHER" id="PTHR31904:SF1">
    <property type="entry name" value="BYPASS OF STOP CODON PROTEIN 5-RELATED"/>
    <property type="match status" value="1"/>
</dbReference>
<feature type="region of interest" description="Disordered" evidence="1">
    <location>
        <begin position="333"/>
        <end position="353"/>
    </location>
</feature>
<dbReference type="RefSeq" id="XP_040668831.1">
    <property type="nucleotide sequence ID" value="XM_040817550.1"/>
</dbReference>
<dbReference type="Gene3D" id="2.60.40.640">
    <property type="match status" value="1"/>
</dbReference>
<sequence>MAVRSLFPRCSALWPRRSSPKASICLVEDQAKAYSPLDQIEGRVTVTVGRETRFDEIHITFEGTSQVIIWQPAAHEQTITATQTFLTQQQPIEKHAYPTPRAFEPGRSYEFPFIFIIPEFLLPQSCTHKKDNAGIQRSHTRIPPTVVLDTVGDMTCRISYAIHVDVSMPWGNDQTTHRLAVAVKELAVIPASGEREGSDTVNNPRAYCAQTLTEPNGGFMRRELGRLLAVASASKPIQFLHPECYPNQVLGNGAVMNLRFEPVRDVSPPQLEKLYRKLRILTFYSSTPWEDYPSMKDVQGLPHRRRGVVVKTIPLSTLHMGSVHWTRTLSTNCSASNESTQPSELSLPLESLADPSGPSGPSWCYTTSVVVPVSLPTRKNLIPTFHSCFVSRIYELELRLSYHMPNDRVAPRNVTVEVPVQFTHEKARDQTVSYLSHVSEETRDQTSHSLSLPNLQYAPHETICSTPDSTSDSSGHGHVLPPPTYPDCLRI</sequence>
<dbReference type="Pfam" id="PF00339">
    <property type="entry name" value="Arrestin_N"/>
    <property type="match status" value="1"/>
</dbReference>
<feature type="compositionally biased region" description="Low complexity" evidence="1">
    <location>
        <begin position="342"/>
        <end position="352"/>
    </location>
</feature>
<keyword evidence="4" id="KW-1185">Reference proteome</keyword>
<evidence type="ECO:0000313" key="3">
    <source>
        <dbReference type="EMBL" id="OJJ03069.1"/>
    </source>
</evidence>
<feature type="compositionally biased region" description="Polar residues" evidence="1">
    <location>
        <begin position="464"/>
        <end position="474"/>
    </location>
</feature>
<dbReference type="Proteomes" id="UP000184073">
    <property type="component" value="Unassembled WGS sequence"/>
</dbReference>
<evidence type="ECO:0000256" key="1">
    <source>
        <dbReference type="SAM" id="MobiDB-lite"/>
    </source>
</evidence>
<evidence type="ECO:0000259" key="2">
    <source>
        <dbReference type="Pfam" id="PF00339"/>
    </source>
</evidence>
<dbReference type="PANTHER" id="PTHR31904">
    <property type="entry name" value="BYPASS OF STOP CODON PROTEIN 5-RELATED"/>
    <property type="match status" value="1"/>
</dbReference>
<dbReference type="GeneID" id="63733061"/>
<dbReference type="EMBL" id="KV878130">
    <property type="protein sequence ID" value="OJJ03069.1"/>
    <property type="molecule type" value="Genomic_DNA"/>
</dbReference>
<dbReference type="VEuPathDB" id="FungiDB:ASPVEDRAFT_84532"/>
<gene>
    <name evidence="3" type="ORF">ASPVEDRAFT_84532</name>
</gene>
<feature type="domain" description="Arrestin-like N-terminal" evidence="2">
    <location>
        <begin position="30"/>
        <end position="183"/>
    </location>
</feature>
<dbReference type="InterPro" id="IPR039634">
    <property type="entry name" value="Bul1-like"/>
</dbReference>
<evidence type="ECO:0000313" key="4">
    <source>
        <dbReference type="Proteomes" id="UP000184073"/>
    </source>
</evidence>
<organism evidence="3 4">
    <name type="scientific">Aspergillus versicolor CBS 583.65</name>
    <dbReference type="NCBI Taxonomy" id="1036611"/>
    <lineage>
        <taxon>Eukaryota</taxon>
        <taxon>Fungi</taxon>
        <taxon>Dikarya</taxon>
        <taxon>Ascomycota</taxon>
        <taxon>Pezizomycotina</taxon>
        <taxon>Eurotiomycetes</taxon>
        <taxon>Eurotiomycetidae</taxon>
        <taxon>Eurotiales</taxon>
        <taxon>Aspergillaceae</taxon>
        <taxon>Aspergillus</taxon>
        <taxon>Aspergillus subgen. Nidulantes</taxon>
    </lineage>
</organism>
<dbReference type="AlphaFoldDB" id="A0A1L9PNH2"/>
<dbReference type="OrthoDB" id="2283785at2759"/>
<proteinExistence type="predicted"/>
<feature type="region of interest" description="Disordered" evidence="1">
    <location>
        <begin position="464"/>
        <end position="491"/>
    </location>
</feature>
<dbReference type="STRING" id="1036611.A0A1L9PNH2"/>
<dbReference type="InterPro" id="IPR014752">
    <property type="entry name" value="Arrestin-like_C"/>
</dbReference>
<accession>A0A1L9PNH2</accession>